<dbReference type="Gene3D" id="1.10.1410.10">
    <property type="match status" value="1"/>
</dbReference>
<protein>
    <recommendedName>
        <fullName evidence="1">Poly(A) RNA polymerase mitochondrial-like central palm domain-containing protein</fullName>
    </recommendedName>
</protein>
<dbReference type="EMBL" id="JAGYWB010000009">
    <property type="protein sequence ID" value="KAI0512307.1"/>
    <property type="molecule type" value="Genomic_DNA"/>
</dbReference>
<comment type="caution">
    <text evidence="2">The sequence shown here is derived from an EMBL/GenBank/DDBJ whole genome shotgun (WGS) entry which is preliminary data.</text>
</comment>
<name>A0A8T3BJ82_DENNO</name>
<dbReference type="OrthoDB" id="2274644at2759"/>
<dbReference type="GO" id="GO:0031123">
    <property type="term" value="P:RNA 3'-end processing"/>
    <property type="evidence" value="ECO:0007669"/>
    <property type="project" value="TreeGrafter"/>
</dbReference>
<evidence type="ECO:0000313" key="2">
    <source>
        <dbReference type="EMBL" id="KAI0512307.1"/>
    </source>
</evidence>
<dbReference type="CDD" id="cd05402">
    <property type="entry name" value="NT_PAP_TUTase"/>
    <property type="match status" value="1"/>
</dbReference>
<reference evidence="2" key="1">
    <citation type="journal article" date="2022" name="Front. Genet.">
        <title>Chromosome-Scale Assembly of the Dendrobium nobile Genome Provides Insights Into the Molecular Mechanism of the Biosynthesis of the Medicinal Active Ingredient of Dendrobium.</title>
        <authorList>
            <person name="Xu Q."/>
            <person name="Niu S.-C."/>
            <person name="Li K.-L."/>
            <person name="Zheng P.-J."/>
            <person name="Zhang X.-J."/>
            <person name="Jia Y."/>
            <person name="Liu Y."/>
            <person name="Niu Y.-X."/>
            <person name="Yu L.-H."/>
            <person name="Chen D.-F."/>
            <person name="Zhang G.-Q."/>
        </authorList>
    </citation>
    <scope>NUCLEOTIDE SEQUENCE</scope>
    <source>
        <tissue evidence="2">Leaf</tissue>
    </source>
</reference>
<sequence>MGLSSQARKTLSYDVSWNSKAAFGIPRFAFSHVVAPWLPPWPFVFCAFAPWDSGRLLVFRAWALSRDRAPWFRVASSFPVVSPSVPWLGILPTYIDHEIPKNTVYGKEKSSTNNNFRGLPFIFSRCFAGGVEIARVASSAPSSFVAVRLRSFVDFPFLSDRKLRHFDRIQQRDLAGFEGFGIMLLGQADLCKKASKLELKELKERKFHPAFMLELEALLLDVYASLLPTASEYEQRKQLVHAYNMTVKSIFGNTGGFPVVEAFGSFVMDIFTAESDLDLSINFNNSNVSCLPRDQVVSVLRRFAKVLHIKQRKGHLSGVLPILQARVPVLKAVDCRTGIECDISVENKDGISRSLFFSIVSSIDERFRIMSYLMKAWAKANDINSSKDHTINSLSIISLVAFHFQTRDPPILPPFSTLLKDGTDITNLRNVVLALKNFGRRNKESVAELFVALLAKLSSVEKLWELGLCASIFEGSWISKMWGSKVGNMSVEDFLDRSQNFARSVGKFEMPKIYNCLRGSLEHLSRSMQGQIEFSALRPFLFGSFSFNAQINHINKSAMIVNKNLPIQSVQPIADNINKSNHDNRRKQTYSESAQASVDTITTTNLANNNMAMTLKRNLPSKRKLAIEITPKRARHAKAAGASSYGSHQNQSTTYLPIPVVYPALPPPQPINGVGHPHVSFETSGYLSHSNSNQPIYANTGHGPHHNHLIYASQYHPTAPVHLAYGSQRPQYFPNPVHPIFPWHTVHNTGQPRPLDPPRWFGPNHL</sequence>
<dbReference type="Proteomes" id="UP000829196">
    <property type="component" value="Unassembled WGS sequence"/>
</dbReference>
<dbReference type="SUPFAM" id="SSF81631">
    <property type="entry name" value="PAP/OAS1 substrate-binding domain"/>
    <property type="match status" value="1"/>
</dbReference>
<dbReference type="InterPro" id="IPR054708">
    <property type="entry name" value="MTPAP-like_central"/>
</dbReference>
<feature type="domain" description="Poly(A) RNA polymerase mitochondrial-like central palm" evidence="1">
    <location>
        <begin position="218"/>
        <end position="358"/>
    </location>
</feature>
<gene>
    <name evidence="2" type="ORF">KFK09_012946</name>
</gene>
<dbReference type="PANTHER" id="PTHR12271">
    <property type="entry name" value="POLY A POLYMERASE CID PAP -RELATED"/>
    <property type="match status" value="1"/>
</dbReference>
<dbReference type="Gene3D" id="3.30.460.10">
    <property type="entry name" value="Beta Polymerase, domain 2"/>
    <property type="match status" value="1"/>
</dbReference>
<dbReference type="InterPro" id="IPR043519">
    <property type="entry name" value="NT_sf"/>
</dbReference>
<evidence type="ECO:0000313" key="3">
    <source>
        <dbReference type="Proteomes" id="UP000829196"/>
    </source>
</evidence>
<dbReference type="Pfam" id="PF22600">
    <property type="entry name" value="MTPAP-like_central"/>
    <property type="match status" value="1"/>
</dbReference>
<dbReference type="SUPFAM" id="SSF81301">
    <property type="entry name" value="Nucleotidyltransferase"/>
    <property type="match status" value="1"/>
</dbReference>
<organism evidence="2 3">
    <name type="scientific">Dendrobium nobile</name>
    <name type="common">Orchid</name>
    <dbReference type="NCBI Taxonomy" id="94219"/>
    <lineage>
        <taxon>Eukaryota</taxon>
        <taxon>Viridiplantae</taxon>
        <taxon>Streptophyta</taxon>
        <taxon>Embryophyta</taxon>
        <taxon>Tracheophyta</taxon>
        <taxon>Spermatophyta</taxon>
        <taxon>Magnoliopsida</taxon>
        <taxon>Liliopsida</taxon>
        <taxon>Asparagales</taxon>
        <taxon>Orchidaceae</taxon>
        <taxon>Epidendroideae</taxon>
        <taxon>Malaxideae</taxon>
        <taxon>Dendrobiinae</taxon>
        <taxon>Dendrobium</taxon>
    </lineage>
</organism>
<dbReference type="AlphaFoldDB" id="A0A8T3BJ82"/>
<dbReference type="PANTHER" id="PTHR12271:SF134">
    <property type="entry name" value="NUCLEOTIDYLTRANSFERASE FAMILY PROTEIN"/>
    <property type="match status" value="1"/>
</dbReference>
<keyword evidence="3" id="KW-1185">Reference proteome</keyword>
<dbReference type="SMR" id="A0A8T3BJ82"/>
<evidence type="ECO:0000259" key="1">
    <source>
        <dbReference type="Pfam" id="PF22600"/>
    </source>
</evidence>
<dbReference type="GO" id="GO:0016779">
    <property type="term" value="F:nucleotidyltransferase activity"/>
    <property type="evidence" value="ECO:0007669"/>
    <property type="project" value="TreeGrafter"/>
</dbReference>
<proteinExistence type="predicted"/>
<accession>A0A8T3BJ82</accession>